<comment type="caution">
    <text evidence="1">The sequence shown here is derived from an EMBL/GenBank/DDBJ whole genome shotgun (WGS) entry which is preliminary data.</text>
</comment>
<evidence type="ECO:0000313" key="2">
    <source>
        <dbReference type="Proteomes" id="UP001162992"/>
    </source>
</evidence>
<sequence length="567" mass="64638">MHVNLLLHRRVRDAKALKPSADYSRTKGEGTMKGEYQKLSERPIAEILRDERSKEAFGKGKDEDSKKKPRWRDSALPTIERPFRARKAIERFGSGPEKDSPRAEKELQILKGSGTALKDIPNVVYKLAKLSKADDILVLLHTLLYGKRTKVNYLKSNILSFSGYVWDENKEKERKKVRERLERFTREGLYQLIDLLDVQISKSASKKEELVEEVFKFLLAPKITRDITLEKQEQKSKEEPSKAREKKGKHKKGAEKSDQKKVQKDNYAVKREKRGKTAIAEDNVAKEDEQYFGKKRRRSKSQKGIVEEVQKPSKKAKKSLDTVKQKEDQHVVLKKKDEKDELADDEELLNEEEQTKEQTDMHTKQDGSSKGGDASEENVITGPLAIDGAEVERAKEGTDKEAPKDESGGNDEKAVAENDLFKEAATISIEEDIESTDKNLLLNTAEKEHVPECSHSREEEIKTEESSFIASVQEYEKETEKSYLGYFGENENAEVVEQPDDERELEGKDVGILVPEYVEVMQKVSQPSEDERIYREIKADLVEDAIEGDVNSLAKSEVNASDNNHVD</sequence>
<gene>
    <name evidence="1" type="ORF">O6H91_06G107900</name>
</gene>
<accession>A0ACC2DHG4</accession>
<organism evidence="1 2">
    <name type="scientific">Diphasiastrum complanatum</name>
    <name type="common">Issler's clubmoss</name>
    <name type="synonym">Lycopodium complanatum</name>
    <dbReference type="NCBI Taxonomy" id="34168"/>
    <lineage>
        <taxon>Eukaryota</taxon>
        <taxon>Viridiplantae</taxon>
        <taxon>Streptophyta</taxon>
        <taxon>Embryophyta</taxon>
        <taxon>Tracheophyta</taxon>
        <taxon>Lycopodiopsida</taxon>
        <taxon>Lycopodiales</taxon>
        <taxon>Lycopodiaceae</taxon>
        <taxon>Lycopodioideae</taxon>
        <taxon>Diphasiastrum</taxon>
    </lineage>
</organism>
<protein>
    <submittedName>
        <fullName evidence="1">Uncharacterized protein</fullName>
    </submittedName>
</protein>
<dbReference type="EMBL" id="CM055097">
    <property type="protein sequence ID" value="KAJ7553668.1"/>
    <property type="molecule type" value="Genomic_DNA"/>
</dbReference>
<keyword evidence="2" id="KW-1185">Reference proteome</keyword>
<evidence type="ECO:0000313" key="1">
    <source>
        <dbReference type="EMBL" id="KAJ7553668.1"/>
    </source>
</evidence>
<proteinExistence type="predicted"/>
<dbReference type="Proteomes" id="UP001162992">
    <property type="component" value="Chromosome 6"/>
</dbReference>
<name>A0ACC2DHG4_DIPCM</name>
<reference evidence="2" key="1">
    <citation type="journal article" date="2024" name="Proc. Natl. Acad. Sci. U.S.A.">
        <title>Extraordinary preservation of gene collinearity over three hundred million years revealed in homosporous lycophytes.</title>
        <authorList>
            <person name="Li C."/>
            <person name="Wickell D."/>
            <person name="Kuo L.Y."/>
            <person name="Chen X."/>
            <person name="Nie B."/>
            <person name="Liao X."/>
            <person name="Peng D."/>
            <person name="Ji J."/>
            <person name="Jenkins J."/>
            <person name="Williams M."/>
            <person name="Shu S."/>
            <person name="Plott C."/>
            <person name="Barry K."/>
            <person name="Rajasekar S."/>
            <person name="Grimwood J."/>
            <person name="Han X."/>
            <person name="Sun S."/>
            <person name="Hou Z."/>
            <person name="He W."/>
            <person name="Dai G."/>
            <person name="Sun C."/>
            <person name="Schmutz J."/>
            <person name="Leebens-Mack J.H."/>
            <person name="Li F.W."/>
            <person name="Wang L."/>
        </authorList>
    </citation>
    <scope>NUCLEOTIDE SEQUENCE [LARGE SCALE GENOMIC DNA]</scope>
    <source>
        <strain evidence="2">cv. PW_Plant_1</strain>
    </source>
</reference>